<dbReference type="Proteomes" id="UP000827952">
    <property type="component" value="Segment"/>
</dbReference>
<protein>
    <submittedName>
        <fullName evidence="2">Uncharacterized protein</fullName>
    </submittedName>
</protein>
<name>A0AAE8Y3A5_9CAUD</name>
<sequence>MSNFSYSDLLILRRMGELSSREYKVNTSGNLLAKAAIHIEDLERENRAMKDALESVVLSSGFSILNNEARQKIRDVLLKD</sequence>
<keyword evidence="3" id="KW-1185">Reference proteome</keyword>
<evidence type="ECO:0000256" key="1">
    <source>
        <dbReference type="SAM" id="Coils"/>
    </source>
</evidence>
<gene>
    <name evidence="2" type="ORF">vBAfaPQDWS595_74</name>
</gene>
<evidence type="ECO:0000313" key="2">
    <source>
        <dbReference type="EMBL" id="UCR75558.1"/>
    </source>
</evidence>
<feature type="coiled-coil region" evidence="1">
    <location>
        <begin position="32"/>
        <end position="59"/>
    </location>
</feature>
<evidence type="ECO:0000313" key="3">
    <source>
        <dbReference type="Proteomes" id="UP000827952"/>
    </source>
</evidence>
<organism evidence="2 3">
    <name type="scientific">Alcaligenes phage vB_Af_QDWS595</name>
    <dbReference type="NCBI Taxonomy" id="2877946"/>
    <lineage>
        <taxon>Viruses</taxon>
        <taxon>Duplodnaviria</taxon>
        <taxon>Heunggongvirae</taxon>
        <taxon>Uroviricota</taxon>
        <taxon>Caudoviricetes</taxon>
        <taxon>Schitoviridae</taxon>
        <taxon>Petruschkyvirus</taxon>
        <taxon>Petruschkyvirus QDWS595</taxon>
    </lineage>
</organism>
<dbReference type="EMBL" id="OK149171">
    <property type="protein sequence ID" value="UCR75558.1"/>
    <property type="molecule type" value="Genomic_DNA"/>
</dbReference>
<keyword evidence="1" id="KW-0175">Coiled coil</keyword>
<proteinExistence type="predicted"/>
<accession>A0AAE8Y3A5</accession>
<reference evidence="2" key="1">
    <citation type="submission" date="2021-09" db="EMBL/GenBank/DDBJ databases">
        <title>Complete genome analysis of a novel Alcaligenes phage vB_Af_QDWS595.</title>
        <authorList>
            <person name="Jing Y."/>
            <person name="Wang J."/>
        </authorList>
    </citation>
    <scope>NUCLEOTIDE SEQUENCE</scope>
</reference>